<gene>
    <name evidence="1" type="ORF">HPP92_018782</name>
</gene>
<evidence type="ECO:0000313" key="1">
    <source>
        <dbReference type="EMBL" id="KAG0467202.1"/>
    </source>
</evidence>
<keyword evidence="2" id="KW-1185">Reference proteome</keyword>
<comment type="caution">
    <text evidence="1">The sequence shown here is derived from an EMBL/GenBank/DDBJ whole genome shotgun (WGS) entry which is preliminary data.</text>
</comment>
<dbReference type="EMBL" id="JADCNL010000009">
    <property type="protein sequence ID" value="KAG0467202.1"/>
    <property type="molecule type" value="Genomic_DNA"/>
</dbReference>
<evidence type="ECO:0000313" key="2">
    <source>
        <dbReference type="Proteomes" id="UP000636800"/>
    </source>
</evidence>
<proteinExistence type="predicted"/>
<protein>
    <submittedName>
        <fullName evidence="1">Uncharacterized protein</fullName>
    </submittedName>
</protein>
<organism evidence="1 2">
    <name type="scientific">Vanilla planifolia</name>
    <name type="common">Vanilla</name>
    <dbReference type="NCBI Taxonomy" id="51239"/>
    <lineage>
        <taxon>Eukaryota</taxon>
        <taxon>Viridiplantae</taxon>
        <taxon>Streptophyta</taxon>
        <taxon>Embryophyta</taxon>
        <taxon>Tracheophyta</taxon>
        <taxon>Spermatophyta</taxon>
        <taxon>Magnoliopsida</taxon>
        <taxon>Liliopsida</taxon>
        <taxon>Asparagales</taxon>
        <taxon>Orchidaceae</taxon>
        <taxon>Vanilloideae</taxon>
        <taxon>Vanilleae</taxon>
        <taxon>Vanilla</taxon>
    </lineage>
</organism>
<sequence>MENELDLFHSQEDSFNSKIKPAARVVQLSSVSRRAILCYKDPQGHIQVKMKARKPPDFQWQTE</sequence>
<dbReference type="Proteomes" id="UP000636800">
    <property type="component" value="Unassembled WGS sequence"/>
</dbReference>
<name>A0A835QG98_VANPL</name>
<accession>A0A835QG98</accession>
<dbReference type="OrthoDB" id="6513042at2759"/>
<dbReference type="AlphaFoldDB" id="A0A835QG98"/>
<reference evidence="1 2" key="1">
    <citation type="journal article" date="2020" name="Nat. Food">
        <title>A phased Vanilla planifolia genome enables genetic improvement of flavour and production.</title>
        <authorList>
            <person name="Hasing T."/>
            <person name="Tang H."/>
            <person name="Brym M."/>
            <person name="Khazi F."/>
            <person name="Huang T."/>
            <person name="Chambers A.H."/>
        </authorList>
    </citation>
    <scope>NUCLEOTIDE SEQUENCE [LARGE SCALE GENOMIC DNA]</scope>
    <source>
        <tissue evidence="1">Leaf</tissue>
    </source>
</reference>